<comment type="caution">
    <text evidence="5">The sequence shown here is derived from an EMBL/GenBank/DDBJ whole genome shotgun (WGS) entry which is preliminary data.</text>
</comment>
<evidence type="ECO:0000256" key="3">
    <source>
        <dbReference type="ARBA" id="ARBA00024042"/>
    </source>
</evidence>
<dbReference type="InterPro" id="IPR012133">
    <property type="entry name" value="Alpha-hydoxy_acid_DH_FMN"/>
</dbReference>
<dbReference type="PROSITE" id="PS51349">
    <property type="entry name" value="FMN_HYDROXY_ACID_DH_2"/>
    <property type="match status" value="1"/>
</dbReference>
<accession>A0ABR7WI78</accession>
<keyword evidence="2" id="KW-0560">Oxidoreductase</keyword>
<feature type="domain" description="FMN hydroxy acid dehydrogenase" evidence="4">
    <location>
        <begin position="20"/>
        <end position="389"/>
    </location>
</feature>
<dbReference type="PANTHER" id="PTHR10578">
    <property type="entry name" value="S -2-HYDROXY-ACID OXIDASE-RELATED"/>
    <property type="match status" value="1"/>
</dbReference>
<proteinExistence type="inferred from homology"/>
<sequence length="389" mass="41785">MTPDYGAFQLEIYLAGTQGVLPRYPVDSESLERKAQEVLPPWIWSYVTGGCGNERTQRANVDAFDKWGIVPRMGVGATERDLSVELFGTTLPSPVFMAPIGVIGICAQDFHGDLAVARAAERTGVPAVQSTLSMDPVEETGAIHQQTPGFFQLYMPKDRDLALSFIHRAEQAGYQGIAVTLDTWTPGWRPRDLNTSNFPQLRGMCVSNYFTDPNFLGQLAKSPEEDLPAAILQWAVNFGQPVTWDDLAWIREVTDLPVIPKGICHPDDVRRAVDVGADAIYCSNHGGRQANGGLSALQHLPDVVAAAGDTPVLFDSGVRSGSDVVAALALGATAVGIGRSYAYALAVGGEDGLVHHLRSILAEADLLMAINGYPTIADLRADGAVQRAM</sequence>
<organism evidence="5 6">
    <name type="scientific">Gordonia hankookensis</name>
    <dbReference type="NCBI Taxonomy" id="589403"/>
    <lineage>
        <taxon>Bacteria</taxon>
        <taxon>Bacillati</taxon>
        <taxon>Actinomycetota</taxon>
        <taxon>Actinomycetes</taxon>
        <taxon>Mycobacteriales</taxon>
        <taxon>Gordoniaceae</taxon>
        <taxon>Gordonia</taxon>
    </lineage>
</organism>
<dbReference type="InterPro" id="IPR000262">
    <property type="entry name" value="FMN-dep_DH"/>
</dbReference>
<dbReference type="PIRSF" id="PIRSF000138">
    <property type="entry name" value="Al-hdrx_acd_dh"/>
    <property type="match status" value="1"/>
</dbReference>
<dbReference type="Proteomes" id="UP000602395">
    <property type="component" value="Unassembled WGS sequence"/>
</dbReference>
<gene>
    <name evidence="5" type="ORF">IDF66_23090</name>
</gene>
<dbReference type="EMBL" id="JACWMS010000006">
    <property type="protein sequence ID" value="MBD1322476.1"/>
    <property type="molecule type" value="Genomic_DNA"/>
</dbReference>
<evidence type="ECO:0000313" key="5">
    <source>
        <dbReference type="EMBL" id="MBD1322476.1"/>
    </source>
</evidence>
<evidence type="ECO:0000256" key="1">
    <source>
        <dbReference type="ARBA" id="ARBA00001917"/>
    </source>
</evidence>
<reference evidence="5 6" key="1">
    <citation type="submission" date="2020-09" db="EMBL/GenBank/DDBJ databases">
        <title>Novel species in genus Gordonia.</title>
        <authorList>
            <person name="Zhang G."/>
        </authorList>
    </citation>
    <scope>NUCLEOTIDE SEQUENCE [LARGE SCALE GENOMIC DNA]</scope>
    <source>
        <strain evidence="5 6">ON-33</strain>
    </source>
</reference>
<dbReference type="InterPro" id="IPR008259">
    <property type="entry name" value="FMN_hydac_DH_AS"/>
</dbReference>
<dbReference type="PANTHER" id="PTHR10578:SF143">
    <property type="entry name" value="FMN-DEPENDENT ALPHA-HYDROXY ACID DEHYDROGENASE PB1A11.03"/>
    <property type="match status" value="1"/>
</dbReference>
<dbReference type="Pfam" id="PF01070">
    <property type="entry name" value="FMN_dh"/>
    <property type="match status" value="1"/>
</dbReference>
<evidence type="ECO:0000256" key="2">
    <source>
        <dbReference type="ARBA" id="ARBA00023002"/>
    </source>
</evidence>
<dbReference type="InterPro" id="IPR013785">
    <property type="entry name" value="Aldolase_TIM"/>
</dbReference>
<evidence type="ECO:0000313" key="6">
    <source>
        <dbReference type="Proteomes" id="UP000602395"/>
    </source>
</evidence>
<comment type="cofactor">
    <cofactor evidence="1">
        <name>FMN</name>
        <dbReference type="ChEBI" id="CHEBI:58210"/>
    </cofactor>
</comment>
<dbReference type="PROSITE" id="PS00557">
    <property type="entry name" value="FMN_HYDROXY_ACID_DH_1"/>
    <property type="match status" value="1"/>
</dbReference>
<dbReference type="InterPro" id="IPR037396">
    <property type="entry name" value="FMN_HAD"/>
</dbReference>
<name>A0ABR7WI78_9ACTN</name>
<dbReference type="RefSeq" id="WP_190268792.1">
    <property type="nucleotide sequence ID" value="NZ_BAABAD010000005.1"/>
</dbReference>
<keyword evidence="6" id="KW-1185">Reference proteome</keyword>
<evidence type="ECO:0000259" key="4">
    <source>
        <dbReference type="PROSITE" id="PS51349"/>
    </source>
</evidence>
<dbReference type="SUPFAM" id="SSF51395">
    <property type="entry name" value="FMN-linked oxidoreductases"/>
    <property type="match status" value="1"/>
</dbReference>
<protein>
    <submittedName>
        <fullName evidence="5">Alpha-hydroxy-acid oxidizing protein</fullName>
    </submittedName>
</protein>
<comment type="similarity">
    <text evidence="3">Belongs to the FMN-dependent alpha-hydroxy acid dehydrogenase family.</text>
</comment>
<dbReference type="Gene3D" id="3.20.20.70">
    <property type="entry name" value="Aldolase class I"/>
    <property type="match status" value="1"/>
</dbReference>